<dbReference type="CDD" id="cd00146">
    <property type="entry name" value="PKD"/>
    <property type="match status" value="1"/>
</dbReference>
<evidence type="ECO:0000313" key="2">
    <source>
        <dbReference type="Proteomes" id="UP000238375"/>
    </source>
</evidence>
<dbReference type="EMBL" id="PVTE01000009">
    <property type="protein sequence ID" value="PRY38440.1"/>
    <property type="molecule type" value="Genomic_DNA"/>
</dbReference>
<organism evidence="1 2">
    <name type="scientific">Spirosoma oryzae</name>
    <dbReference type="NCBI Taxonomy" id="1469603"/>
    <lineage>
        <taxon>Bacteria</taxon>
        <taxon>Pseudomonadati</taxon>
        <taxon>Bacteroidota</taxon>
        <taxon>Cytophagia</taxon>
        <taxon>Cytophagales</taxon>
        <taxon>Cytophagaceae</taxon>
        <taxon>Spirosoma</taxon>
    </lineage>
</organism>
<comment type="caution">
    <text evidence="1">The sequence shown here is derived from an EMBL/GenBank/DDBJ whole genome shotgun (WGS) entry which is preliminary data.</text>
</comment>
<keyword evidence="2" id="KW-1185">Reference proteome</keyword>
<gene>
    <name evidence="1" type="ORF">CLV58_109167</name>
</gene>
<name>A0A2T0SYF1_9BACT</name>
<accession>A0A2T0SYF1</accession>
<sequence length="563" mass="57595">MACQPANPCQKPTCTRCQGTGSTTPGSGTGLIIDSSQVIYHLTPGQTSKLICLALANGVSLETILERIDQALCARSLPEPAKLNLACFLQNKPAPATMGGLLEAIGQAICNLRTATDIGNLIQQLLASSVFVSGLATLIATNPSFISTLLANQSFLSQLAASEYFVSQLANNPSFITQVGTKLVNDSHFVSSLVQKITTDPTLKEQFCCDTGGSSPCQTMIVGGVPQVICSCQAPTSLLLTGPATGSPDTDLTYQLSYAGTPGHVSWSIAGGQIQSQTDTAATVRFSQSGSLTATVTGCDGNNYPVSKQTSIGPACIPVSGLTITGQIKPIPGTSVTYQRAVTAGTVLSHSWTISGGIITGSASGESVTVTWTGNGIPGVLSLSVNDCSGSAKTTQLSVAPQQLTTEQIGELSASCRISGSCNDNGLCSVRHLVSFSGLQPNLGYSAELETASASGASLTVLDFNQSSTTAVGQLVYTQLSGTGSYSGALVLKQGGQTIGSKLLTLTNSSSFAALPSCQSPATVQPTNSAGQYTVSFDDTGLTPPYTYTLKDQAGTTQASGSL</sequence>
<evidence type="ECO:0000313" key="1">
    <source>
        <dbReference type="EMBL" id="PRY38440.1"/>
    </source>
</evidence>
<protein>
    <submittedName>
        <fullName evidence="1">Uncharacterized protein</fullName>
    </submittedName>
</protein>
<dbReference type="RefSeq" id="WP_106138172.1">
    <property type="nucleotide sequence ID" value="NZ_PVTE01000009.1"/>
</dbReference>
<dbReference type="Proteomes" id="UP000238375">
    <property type="component" value="Unassembled WGS sequence"/>
</dbReference>
<dbReference type="AlphaFoldDB" id="A0A2T0SYF1"/>
<reference evidence="1 2" key="1">
    <citation type="submission" date="2018-03" db="EMBL/GenBank/DDBJ databases">
        <title>Genomic Encyclopedia of Archaeal and Bacterial Type Strains, Phase II (KMG-II): from individual species to whole genera.</title>
        <authorList>
            <person name="Goeker M."/>
        </authorList>
    </citation>
    <scope>NUCLEOTIDE SEQUENCE [LARGE SCALE GENOMIC DNA]</scope>
    <source>
        <strain evidence="1 2">DSM 28354</strain>
    </source>
</reference>
<proteinExistence type="predicted"/>